<accession>A0A815CIT5</accession>
<dbReference type="Proteomes" id="UP000663834">
    <property type="component" value="Unassembled WGS sequence"/>
</dbReference>
<organism evidence="1 2">
    <name type="scientific">Rotaria magnacalcarata</name>
    <dbReference type="NCBI Taxonomy" id="392030"/>
    <lineage>
        <taxon>Eukaryota</taxon>
        <taxon>Metazoa</taxon>
        <taxon>Spiralia</taxon>
        <taxon>Gnathifera</taxon>
        <taxon>Rotifera</taxon>
        <taxon>Eurotatoria</taxon>
        <taxon>Bdelloidea</taxon>
        <taxon>Philodinida</taxon>
        <taxon>Philodinidae</taxon>
        <taxon>Rotaria</taxon>
    </lineage>
</organism>
<gene>
    <name evidence="1" type="ORF">KQP761_LOCUS3938</name>
</gene>
<evidence type="ECO:0000313" key="1">
    <source>
        <dbReference type="EMBL" id="CAF1284232.1"/>
    </source>
</evidence>
<protein>
    <submittedName>
        <fullName evidence="1">Uncharacterized protein</fullName>
    </submittedName>
</protein>
<dbReference type="EMBL" id="CAJNOW010000603">
    <property type="protein sequence ID" value="CAF1284232.1"/>
    <property type="molecule type" value="Genomic_DNA"/>
</dbReference>
<proteinExistence type="predicted"/>
<sequence>MSKITIDDESSRLKHFIWEELDEHFFIAVIFRSDRRYFVQRHFEQQLFDIKSSSIRSKWRRCLLEVISNSLSPIYITSNEVQLMHEIFSWHLNYSNNYVKLRDNIDYLIDFEDLIDCYNSISLGSNNNNNNNDTKSFIIQPVTTLDAARKNIEMWKNLQENIIENTPNQSVDKRLKRKRTKTPILNTTTTLLPASSSSSSSSSSTATTTTKSSFQFDRSSSTGWIQLDSKIVPFIKNHCDRLLPVEYLLKEHIITSSEDFSLRSLYIPVNNDDIHTFNSLIQQSSSSNFTLTNHSWLITLDHLIFRLKRLFFIRFISSPTNVDYIDYNQVVSFNGGLLTLNNSEKQRIPFIYINKRKYSPQINSMNFSSVSTFCMANKCELEYLRLITLYDYLSTDEQNDNIISLLSTNNLTLIPIDCYYEEKILTIISLNDFQYHEYQRRFKQQKSLIYLDDNQPLSSGWWQPPVSSSKQQSLSQFKLQRPIFF</sequence>
<name>A0A815CIT5_9BILA</name>
<evidence type="ECO:0000313" key="2">
    <source>
        <dbReference type="Proteomes" id="UP000663834"/>
    </source>
</evidence>
<reference evidence="1" key="1">
    <citation type="submission" date="2021-02" db="EMBL/GenBank/DDBJ databases">
        <authorList>
            <person name="Nowell W R."/>
        </authorList>
    </citation>
    <scope>NUCLEOTIDE SEQUENCE</scope>
</reference>
<dbReference type="OrthoDB" id="9994221at2759"/>
<dbReference type="AlphaFoldDB" id="A0A815CIT5"/>
<comment type="caution">
    <text evidence="1">The sequence shown here is derived from an EMBL/GenBank/DDBJ whole genome shotgun (WGS) entry which is preliminary data.</text>
</comment>